<organism evidence="2 3">
    <name type="scientific">Candidimonas humi</name>
    <dbReference type="NCBI Taxonomy" id="683355"/>
    <lineage>
        <taxon>Bacteria</taxon>
        <taxon>Pseudomonadati</taxon>
        <taxon>Pseudomonadota</taxon>
        <taxon>Betaproteobacteria</taxon>
        <taxon>Burkholderiales</taxon>
        <taxon>Alcaligenaceae</taxon>
        <taxon>Candidimonas</taxon>
    </lineage>
</organism>
<feature type="compositionally biased region" description="Polar residues" evidence="1">
    <location>
        <begin position="176"/>
        <end position="185"/>
    </location>
</feature>
<reference evidence="3" key="1">
    <citation type="journal article" date="2019" name="Int. J. Syst. Evol. Microbiol.">
        <title>The Global Catalogue of Microorganisms (GCM) 10K type strain sequencing project: providing services to taxonomists for standard genome sequencing and annotation.</title>
        <authorList>
            <consortium name="The Broad Institute Genomics Platform"/>
            <consortium name="The Broad Institute Genome Sequencing Center for Infectious Disease"/>
            <person name="Wu L."/>
            <person name="Ma J."/>
        </authorList>
    </citation>
    <scope>NUCLEOTIDE SEQUENCE [LARGE SCALE GENOMIC DNA]</scope>
    <source>
        <strain evidence="3">LMG 24813</strain>
    </source>
</reference>
<evidence type="ECO:0000313" key="2">
    <source>
        <dbReference type="EMBL" id="MFC4200673.1"/>
    </source>
</evidence>
<evidence type="ECO:0000256" key="1">
    <source>
        <dbReference type="SAM" id="MobiDB-lite"/>
    </source>
</evidence>
<dbReference type="RefSeq" id="WP_246600489.1">
    <property type="nucleotide sequence ID" value="NZ_JAHTBN010000003.1"/>
</dbReference>
<keyword evidence="3" id="KW-1185">Reference proteome</keyword>
<accession>A0ABV8NXV8</accession>
<gene>
    <name evidence="2" type="ORF">ACFOY1_06890</name>
</gene>
<evidence type="ECO:0000313" key="3">
    <source>
        <dbReference type="Proteomes" id="UP001595848"/>
    </source>
</evidence>
<comment type="caution">
    <text evidence="2">The sequence shown here is derived from an EMBL/GenBank/DDBJ whole genome shotgun (WGS) entry which is preliminary data.</text>
</comment>
<dbReference type="EMBL" id="JBHSBV010000002">
    <property type="protein sequence ID" value="MFC4200673.1"/>
    <property type="molecule type" value="Genomic_DNA"/>
</dbReference>
<feature type="region of interest" description="Disordered" evidence="1">
    <location>
        <begin position="174"/>
        <end position="193"/>
    </location>
</feature>
<dbReference type="Proteomes" id="UP001595848">
    <property type="component" value="Unassembled WGS sequence"/>
</dbReference>
<feature type="region of interest" description="Disordered" evidence="1">
    <location>
        <begin position="69"/>
        <end position="95"/>
    </location>
</feature>
<proteinExistence type="predicted"/>
<name>A0ABV8NXV8_9BURK</name>
<protein>
    <submittedName>
        <fullName evidence="2">Uncharacterized protein</fullName>
    </submittedName>
</protein>
<sequence>MTTTADFNPTVCAWEDAGAPHPFATFRDGYEAGLRARVGEAHERCAHLAPQSPTHPSVKESLTVAEPVKPPIRHPDVYDNNSAEGMGAGSGCRRRSRGEGGLMGYINPLLELPAGKALMQLPAGDRARIEAVMRELRDQANAEAEMAWRRRKGPMAAYWRAVATYARHTAHALSGRSPNVSTGVQDSIMPKGE</sequence>